<reference evidence="3" key="1">
    <citation type="journal article" date="2021" name="New Phytol.">
        <title>Evolutionary innovations through gain and loss of genes in the ectomycorrhizal Boletales.</title>
        <authorList>
            <person name="Wu G."/>
            <person name="Miyauchi S."/>
            <person name="Morin E."/>
            <person name="Kuo A."/>
            <person name="Drula E."/>
            <person name="Varga T."/>
            <person name="Kohler A."/>
            <person name="Feng B."/>
            <person name="Cao Y."/>
            <person name="Lipzen A."/>
            <person name="Daum C."/>
            <person name="Hundley H."/>
            <person name="Pangilinan J."/>
            <person name="Johnson J."/>
            <person name="Barry K."/>
            <person name="LaButti K."/>
            <person name="Ng V."/>
            <person name="Ahrendt S."/>
            <person name="Min B."/>
            <person name="Choi I.G."/>
            <person name="Park H."/>
            <person name="Plett J.M."/>
            <person name="Magnuson J."/>
            <person name="Spatafora J.W."/>
            <person name="Nagy L.G."/>
            <person name="Henrissat B."/>
            <person name="Grigoriev I.V."/>
            <person name="Yang Z.L."/>
            <person name="Xu J."/>
            <person name="Martin F.M."/>
        </authorList>
    </citation>
    <scope>NUCLEOTIDE SEQUENCE</scope>
    <source>
        <strain evidence="3">KKN 215</strain>
    </source>
</reference>
<name>A0A8K0UFY5_9AGAR</name>
<evidence type="ECO:0000313" key="3">
    <source>
        <dbReference type="EMBL" id="KAH8078717.1"/>
    </source>
</evidence>
<gene>
    <name evidence="3" type="ORF">BXZ70DRAFT_657453</name>
</gene>
<keyword evidence="2" id="KW-1133">Transmembrane helix</keyword>
<comment type="caution">
    <text evidence="3">The sequence shown here is derived from an EMBL/GenBank/DDBJ whole genome shotgun (WGS) entry which is preliminary data.</text>
</comment>
<feature type="transmembrane region" description="Helical" evidence="2">
    <location>
        <begin position="17"/>
        <end position="34"/>
    </location>
</feature>
<dbReference type="Proteomes" id="UP000813824">
    <property type="component" value="Unassembled WGS sequence"/>
</dbReference>
<feature type="compositionally biased region" description="Basic and acidic residues" evidence="1">
    <location>
        <begin position="316"/>
        <end position="325"/>
    </location>
</feature>
<keyword evidence="2" id="KW-0472">Membrane</keyword>
<feature type="region of interest" description="Disordered" evidence="1">
    <location>
        <begin position="306"/>
        <end position="325"/>
    </location>
</feature>
<accession>A0A8K0UFY5</accession>
<evidence type="ECO:0000256" key="1">
    <source>
        <dbReference type="SAM" id="MobiDB-lite"/>
    </source>
</evidence>
<feature type="transmembrane region" description="Helical" evidence="2">
    <location>
        <begin position="219"/>
        <end position="243"/>
    </location>
</feature>
<dbReference type="OrthoDB" id="3354175at2759"/>
<feature type="transmembrane region" description="Helical" evidence="2">
    <location>
        <begin position="170"/>
        <end position="192"/>
    </location>
</feature>
<feature type="transmembrane region" description="Helical" evidence="2">
    <location>
        <begin position="46"/>
        <end position="67"/>
    </location>
</feature>
<proteinExistence type="predicted"/>
<sequence>MTLALAEAAIVSTTVEGILYGLSILMFIMSFWILGRDRKKRKVNWALVFAAVTLLIMSTGEYAINILRLVEGLLLKGPDLPGGMDGYFADVMNPIFIAKGVLYNVQTLVLDAVIIYRCYVVWQSWWIIAVPILGWLGLLGLSIGLSYTLAHAALTAGNIFAEGTGRWITANYIATLAVNLLATGLLVSRIWYIQRSSQQYTSGRFETLSLVFRVVLESVYIILDLLSPIICISFNLIVVRVGFLSEDRMSGKSSERSGTGGHPSTLRFANRASRAQPSVPGYERKSLAIELTQYVETDADMASVTDKPGAIYRPNARSEDKPFCP</sequence>
<organism evidence="3 4">
    <name type="scientific">Cristinia sonorae</name>
    <dbReference type="NCBI Taxonomy" id="1940300"/>
    <lineage>
        <taxon>Eukaryota</taxon>
        <taxon>Fungi</taxon>
        <taxon>Dikarya</taxon>
        <taxon>Basidiomycota</taxon>
        <taxon>Agaricomycotina</taxon>
        <taxon>Agaricomycetes</taxon>
        <taxon>Agaricomycetidae</taxon>
        <taxon>Agaricales</taxon>
        <taxon>Pleurotineae</taxon>
        <taxon>Stephanosporaceae</taxon>
        <taxon>Cristinia</taxon>
    </lineage>
</organism>
<evidence type="ECO:0000256" key="2">
    <source>
        <dbReference type="SAM" id="Phobius"/>
    </source>
</evidence>
<keyword evidence="4" id="KW-1185">Reference proteome</keyword>
<dbReference type="AlphaFoldDB" id="A0A8K0UFY5"/>
<feature type="transmembrane region" description="Helical" evidence="2">
    <location>
        <begin position="125"/>
        <end position="149"/>
    </location>
</feature>
<keyword evidence="2" id="KW-0812">Transmembrane</keyword>
<protein>
    <submittedName>
        <fullName evidence="3">Uncharacterized protein</fullName>
    </submittedName>
</protein>
<dbReference type="EMBL" id="JAEVFJ010000058">
    <property type="protein sequence ID" value="KAH8078717.1"/>
    <property type="molecule type" value="Genomic_DNA"/>
</dbReference>
<evidence type="ECO:0000313" key="4">
    <source>
        <dbReference type="Proteomes" id="UP000813824"/>
    </source>
</evidence>